<reference evidence="9 10" key="1">
    <citation type="submission" date="2016-09" db="EMBL/GenBank/DDBJ databases">
        <authorList>
            <person name="Capua I."/>
            <person name="De Benedictis P."/>
            <person name="Joannis T."/>
            <person name="Lombin L.H."/>
            <person name="Cattoli G."/>
        </authorList>
    </citation>
    <scope>NUCLEOTIDE SEQUENCE [LARGE SCALE GENOMIC DNA]</scope>
    <source>
        <strain evidence="9 10">ISLP-3</strain>
    </source>
</reference>
<dbReference type="Proteomes" id="UP000199039">
    <property type="component" value="Unassembled WGS sequence"/>
</dbReference>
<dbReference type="AlphaFoldDB" id="A0A1G6HR29"/>
<keyword evidence="5 7" id="KW-0472">Membrane</keyword>
<evidence type="ECO:0000256" key="4">
    <source>
        <dbReference type="ARBA" id="ARBA00022989"/>
    </source>
</evidence>
<feature type="transmembrane region" description="Helical" evidence="7">
    <location>
        <begin position="818"/>
        <end position="840"/>
    </location>
</feature>
<sequence>MLRVALRNVRAHLVRLGLSILAVVLGVSFVAGTFALREMLSTTFDGIVDAGYVGDVYLRGTEDSSAMVQTGSSAGAVRNTIPADLADVATGVDGVDLALADFTGPIVLVGADGTAVTGAGAPSFAVAYSEADPTSEISQGAAPTDATQFALEVASAESAGLSIGDSTTLVIGGELHEATLTGLIDMGASMAGATIVFLDEATAAATYAPDGLVATISVFGDGSTSDQVLTERVRDAVEAAGSATPVEAVSGTDMREEARSDIETMLGFVETFLLIFAGISLFVGAFIISNTFAMTVRQRQREFALLRAVGASPLQVFSSILVQAAVVGALGGALGIAGGLGLVTALKSMFAAMGMDLAGDIPITTSIVVISLVLGVVVSVVSAAVPARRAALVPPVEAMREDSPAPAGSLRVRGIIGVVFAGAGAGAVVAAVVQAAADDSASTGGLLGLGAVAVVIGALVLAPVLARPVLTVLSAPFVAWAKPLGKLAQGNVTRNPRRTASTASALMIGMCLVGAASVLAASTQASMRSVVENESLADLVIQSASGMVPSGAVSDIAALPEVGVADAVTLDSFFVSEASATEEPAMLYALGSSPSTFGRTWQTTTVEGDLATLADGSIAVQEKTATAENWGIGDVLTVSSQRGTVTAPIGAIFSSAALDTPLVMADTSFDQLSVAPADQVTILLVKGADGVSVQELKSAVTAAAAPYVIVSVQDNEEFVSGLASQVDQMLTILYALLGLSIVIAILGIINTLALSVIERTREIGLMRAVGLGRAQLATTIAIESVLTAVFGTVLGLVVGVALAAGIPTVFSSSGLTDLVIPWGSLVTMLVIAVVVGVLAAGWPAIRAARLPVLEAVTVD</sequence>
<feature type="transmembrane region" description="Helical" evidence="7">
    <location>
        <begin position="500"/>
        <end position="521"/>
    </location>
</feature>
<feature type="transmembrane region" description="Helical" evidence="7">
    <location>
        <begin position="272"/>
        <end position="293"/>
    </location>
</feature>
<feature type="transmembrane region" description="Helical" evidence="7">
    <location>
        <begin position="363"/>
        <end position="385"/>
    </location>
</feature>
<keyword evidence="3 7" id="KW-0812">Transmembrane</keyword>
<feature type="transmembrane region" description="Helical" evidence="7">
    <location>
        <begin position="732"/>
        <end position="757"/>
    </location>
</feature>
<keyword evidence="4 7" id="KW-1133">Transmembrane helix</keyword>
<keyword evidence="10" id="KW-1185">Reference proteome</keyword>
<dbReference type="PANTHER" id="PTHR30572">
    <property type="entry name" value="MEMBRANE COMPONENT OF TRANSPORTER-RELATED"/>
    <property type="match status" value="1"/>
</dbReference>
<dbReference type="OrthoDB" id="9780560at2"/>
<comment type="subcellular location">
    <subcellularLocation>
        <location evidence="1">Cell membrane</location>
        <topology evidence="1">Multi-pass membrane protein</topology>
    </subcellularLocation>
</comment>
<comment type="similarity">
    <text evidence="6">Belongs to the ABC-4 integral membrane protein family.</text>
</comment>
<feature type="transmembrane region" description="Helical" evidence="7">
    <location>
        <begin position="12"/>
        <end position="36"/>
    </location>
</feature>
<dbReference type="EMBL" id="FMYH01000001">
    <property type="protein sequence ID" value="SDB96661.1"/>
    <property type="molecule type" value="Genomic_DNA"/>
</dbReference>
<feature type="transmembrane region" description="Helical" evidence="7">
    <location>
        <begin position="778"/>
        <end position="806"/>
    </location>
</feature>
<keyword evidence="2" id="KW-1003">Cell membrane</keyword>
<evidence type="ECO:0000313" key="9">
    <source>
        <dbReference type="EMBL" id="SDB96661.1"/>
    </source>
</evidence>
<feature type="domain" description="ABC3 transporter permease C-terminal" evidence="8">
    <location>
        <begin position="736"/>
        <end position="851"/>
    </location>
</feature>
<evidence type="ECO:0000256" key="1">
    <source>
        <dbReference type="ARBA" id="ARBA00004651"/>
    </source>
</evidence>
<evidence type="ECO:0000256" key="6">
    <source>
        <dbReference type="ARBA" id="ARBA00038076"/>
    </source>
</evidence>
<dbReference type="PANTHER" id="PTHR30572:SF4">
    <property type="entry name" value="ABC TRANSPORTER PERMEASE YTRF"/>
    <property type="match status" value="1"/>
</dbReference>
<dbReference type="RefSeq" id="WP_093181448.1">
    <property type="nucleotide sequence ID" value="NZ_FMYH01000001.1"/>
</dbReference>
<dbReference type="GO" id="GO:0022857">
    <property type="term" value="F:transmembrane transporter activity"/>
    <property type="evidence" value="ECO:0007669"/>
    <property type="project" value="TreeGrafter"/>
</dbReference>
<evidence type="ECO:0000259" key="8">
    <source>
        <dbReference type="Pfam" id="PF02687"/>
    </source>
</evidence>
<dbReference type="InterPro" id="IPR050250">
    <property type="entry name" value="Macrolide_Exporter_MacB"/>
</dbReference>
<evidence type="ECO:0000256" key="5">
    <source>
        <dbReference type="ARBA" id="ARBA00023136"/>
    </source>
</evidence>
<dbReference type="STRING" id="1814289.SAMN05216410_1181"/>
<evidence type="ECO:0000313" key="10">
    <source>
        <dbReference type="Proteomes" id="UP000199039"/>
    </source>
</evidence>
<dbReference type="InterPro" id="IPR003838">
    <property type="entry name" value="ABC3_permease_C"/>
</dbReference>
<dbReference type="Pfam" id="PF02687">
    <property type="entry name" value="FtsX"/>
    <property type="match status" value="2"/>
</dbReference>
<accession>A0A1G6HR29</accession>
<gene>
    <name evidence="9" type="ORF">SAMN05216410_1181</name>
</gene>
<feature type="transmembrane region" description="Helical" evidence="7">
    <location>
        <begin position="314"/>
        <end position="343"/>
    </location>
</feature>
<proteinExistence type="inferred from homology"/>
<evidence type="ECO:0000256" key="2">
    <source>
        <dbReference type="ARBA" id="ARBA00022475"/>
    </source>
</evidence>
<feature type="transmembrane region" description="Helical" evidence="7">
    <location>
        <begin position="415"/>
        <end position="437"/>
    </location>
</feature>
<evidence type="ECO:0000256" key="7">
    <source>
        <dbReference type="SAM" id="Phobius"/>
    </source>
</evidence>
<feature type="transmembrane region" description="Helical" evidence="7">
    <location>
        <begin position="449"/>
        <end position="479"/>
    </location>
</feature>
<name>A0A1G6HR29_9MICO</name>
<evidence type="ECO:0000256" key="3">
    <source>
        <dbReference type="ARBA" id="ARBA00022692"/>
    </source>
</evidence>
<feature type="domain" description="ABC3 transporter permease C-terminal" evidence="8">
    <location>
        <begin position="275"/>
        <end position="391"/>
    </location>
</feature>
<organism evidence="9 10">
    <name type="scientific">Sanguibacter gelidistatuariae</name>
    <dbReference type="NCBI Taxonomy" id="1814289"/>
    <lineage>
        <taxon>Bacteria</taxon>
        <taxon>Bacillati</taxon>
        <taxon>Actinomycetota</taxon>
        <taxon>Actinomycetes</taxon>
        <taxon>Micrococcales</taxon>
        <taxon>Sanguibacteraceae</taxon>
        <taxon>Sanguibacter</taxon>
    </lineage>
</organism>
<protein>
    <submittedName>
        <fullName evidence="9">Putative ABC transport system permease protein</fullName>
    </submittedName>
</protein>
<dbReference type="GO" id="GO:0005886">
    <property type="term" value="C:plasma membrane"/>
    <property type="evidence" value="ECO:0007669"/>
    <property type="project" value="UniProtKB-SubCell"/>
</dbReference>